<proteinExistence type="predicted"/>
<sequence length="24" mass="2632">MSPGLYESTFPSDCLISLLLSVKM</sequence>
<protein>
    <submittedName>
        <fullName evidence="1">Uncharacterized protein</fullName>
    </submittedName>
</protein>
<dbReference type="EMBL" id="GGEC01088827">
    <property type="protein sequence ID" value="MBX69311.1"/>
    <property type="molecule type" value="Transcribed_RNA"/>
</dbReference>
<reference evidence="1" key="1">
    <citation type="submission" date="2018-02" db="EMBL/GenBank/DDBJ databases">
        <title>Rhizophora mucronata_Transcriptome.</title>
        <authorList>
            <person name="Meera S.P."/>
            <person name="Sreeshan A."/>
            <person name="Augustine A."/>
        </authorList>
    </citation>
    <scope>NUCLEOTIDE SEQUENCE</scope>
    <source>
        <tissue evidence="1">Leaf</tissue>
    </source>
</reference>
<evidence type="ECO:0000313" key="1">
    <source>
        <dbReference type="EMBL" id="MBX69311.1"/>
    </source>
</evidence>
<accession>A0A2P2QQZ8</accession>
<organism evidence="1">
    <name type="scientific">Rhizophora mucronata</name>
    <name type="common">Asiatic mangrove</name>
    <dbReference type="NCBI Taxonomy" id="61149"/>
    <lineage>
        <taxon>Eukaryota</taxon>
        <taxon>Viridiplantae</taxon>
        <taxon>Streptophyta</taxon>
        <taxon>Embryophyta</taxon>
        <taxon>Tracheophyta</taxon>
        <taxon>Spermatophyta</taxon>
        <taxon>Magnoliopsida</taxon>
        <taxon>eudicotyledons</taxon>
        <taxon>Gunneridae</taxon>
        <taxon>Pentapetalae</taxon>
        <taxon>rosids</taxon>
        <taxon>fabids</taxon>
        <taxon>Malpighiales</taxon>
        <taxon>Rhizophoraceae</taxon>
        <taxon>Rhizophora</taxon>
    </lineage>
</organism>
<name>A0A2P2QQZ8_RHIMU</name>
<dbReference type="AlphaFoldDB" id="A0A2P2QQZ8"/>